<proteinExistence type="predicted"/>
<feature type="region of interest" description="Disordered" evidence="1">
    <location>
        <begin position="1"/>
        <end position="30"/>
    </location>
</feature>
<keyword evidence="3" id="KW-1185">Reference proteome</keyword>
<feature type="compositionally biased region" description="Polar residues" evidence="1">
    <location>
        <begin position="1"/>
        <end position="23"/>
    </location>
</feature>
<dbReference type="AlphaFoldDB" id="A0A448X0G6"/>
<organism evidence="2 3">
    <name type="scientific">Protopolystoma xenopodis</name>
    <dbReference type="NCBI Taxonomy" id="117903"/>
    <lineage>
        <taxon>Eukaryota</taxon>
        <taxon>Metazoa</taxon>
        <taxon>Spiralia</taxon>
        <taxon>Lophotrochozoa</taxon>
        <taxon>Platyhelminthes</taxon>
        <taxon>Monogenea</taxon>
        <taxon>Polyopisthocotylea</taxon>
        <taxon>Polystomatidea</taxon>
        <taxon>Polystomatidae</taxon>
        <taxon>Protopolystoma</taxon>
    </lineage>
</organism>
<accession>A0A448X0G6</accession>
<dbReference type="Proteomes" id="UP000784294">
    <property type="component" value="Unassembled WGS sequence"/>
</dbReference>
<name>A0A448X0G6_9PLAT</name>
<evidence type="ECO:0000256" key="1">
    <source>
        <dbReference type="SAM" id="MobiDB-lite"/>
    </source>
</evidence>
<protein>
    <submittedName>
        <fullName evidence="2">Uncharacterized protein</fullName>
    </submittedName>
</protein>
<evidence type="ECO:0000313" key="2">
    <source>
        <dbReference type="EMBL" id="VEL24753.1"/>
    </source>
</evidence>
<evidence type="ECO:0000313" key="3">
    <source>
        <dbReference type="Proteomes" id="UP000784294"/>
    </source>
</evidence>
<sequence length="115" mass="12641">TAANRLNSGLTGLINKASSISSPNHKDEYPKVVTESSNSLRQTLQNSVLNRNITHSTSSENTTPMNELQSLKLTDCLPCESHEILQQETERASVIQEDAQSDCDIKVSSVTSYFI</sequence>
<comment type="caution">
    <text evidence="2">The sequence shown here is derived from an EMBL/GenBank/DDBJ whole genome shotgun (WGS) entry which is preliminary data.</text>
</comment>
<dbReference type="EMBL" id="CAAALY010069452">
    <property type="protein sequence ID" value="VEL24753.1"/>
    <property type="molecule type" value="Genomic_DNA"/>
</dbReference>
<reference evidence="2" key="1">
    <citation type="submission" date="2018-11" db="EMBL/GenBank/DDBJ databases">
        <authorList>
            <consortium name="Pathogen Informatics"/>
        </authorList>
    </citation>
    <scope>NUCLEOTIDE SEQUENCE</scope>
</reference>
<feature type="non-terminal residue" evidence="2">
    <location>
        <position position="1"/>
    </location>
</feature>
<gene>
    <name evidence="2" type="ORF">PXEA_LOCUS18193</name>
</gene>